<evidence type="ECO:0000313" key="4">
    <source>
        <dbReference type="EMBL" id="RED53156.1"/>
    </source>
</evidence>
<accession>A0A3D9HW60</accession>
<dbReference type="InterPro" id="IPR051918">
    <property type="entry name" value="STPP_CPPED1"/>
</dbReference>
<feature type="domain" description="LTD" evidence="3">
    <location>
        <begin position="448"/>
        <end position="591"/>
    </location>
</feature>
<feature type="chain" id="PRO_5017742919" evidence="1">
    <location>
        <begin position="30"/>
        <end position="2012"/>
    </location>
</feature>
<dbReference type="Pfam" id="PF00149">
    <property type="entry name" value="Metallophos"/>
    <property type="match status" value="1"/>
</dbReference>
<dbReference type="OrthoDB" id="9772095at2"/>
<feature type="domain" description="SLH" evidence="2">
    <location>
        <begin position="1892"/>
        <end position="1954"/>
    </location>
</feature>
<reference evidence="4 5" key="1">
    <citation type="submission" date="2018-07" db="EMBL/GenBank/DDBJ databases">
        <title>Genomic Encyclopedia of Type Strains, Phase III (KMG-III): the genomes of soil and plant-associated and newly described type strains.</title>
        <authorList>
            <person name="Whitman W."/>
        </authorList>
    </citation>
    <scope>NUCLEOTIDE SEQUENCE [LARGE SCALE GENOMIC DNA]</scope>
    <source>
        <strain evidence="4 5">CECT 8236</strain>
    </source>
</reference>
<feature type="domain" description="SLH" evidence="2">
    <location>
        <begin position="1957"/>
        <end position="2012"/>
    </location>
</feature>
<dbReference type="SUPFAM" id="SSF56300">
    <property type="entry name" value="Metallo-dependent phosphatases"/>
    <property type="match status" value="1"/>
</dbReference>
<dbReference type="Pfam" id="PF00932">
    <property type="entry name" value="LTD"/>
    <property type="match status" value="1"/>
</dbReference>
<keyword evidence="5" id="KW-1185">Reference proteome</keyword>
<dbReference type="Pfam" id="PF00395">
    <property type="entry name" value="SLH"/>
    <property type="match status" value="3"/>
</dbReference>
<feature type="domain" description="LTD" evidence="3">
    <location>
        <begin position="52"/>
        <end position="204"/>
    </location>
</feature>
<dbReference type="Proteomes" id="UP000256869">
    <property type="component" value="Unassembled WGS sequence"/>
</dbReference>
<dbReference type="RefSeq" id="WP_115995457.1">
    <property type="nucleotide sequence ID" value="NZ_QRDY01000026.1"/>
</dbReference>
<keyword evidence="1" id="KW-0732">Signal</keyword>
<dbReference type="PANTHER" id="PTHR43143:SF5">
    <property type="entry name" value="SECRETED PROTEIN"/>
    <property type="match status" value="1"/>
</dbReference>
<name>A0A3D9HW60_9BACL</name>
<evidence type="ECO:0000256" key="1">
    <source>
        <dbReference type="SAM" id="SignalP"/>
    </source>
</evidence>
<dbReference type="PROSITE" id="PS51841">
    <property type="entry name" value="LTD"/>
    <property type="match status" value="2"/>
</dbReference>
<dbReference type="EMBL" id="QRDY01000026">
    <property type="protein sequence ID" value="RED53156.1"/>
    <property type="molecule type" value="Genomic_DNA"/>
</dbReference>
<protein>
    <submittedName>
        <fullName evidence="4">3',5'-cyclic AMP phosphodiesterase CpdA</fullName>
    </submittedName>
</protein>
<dbReference type="Gene3D" id="3.60.21.10">
    <property type="match status" value="1"/>
</dbReference>
<dbReference type="InterPro" id="IPR001322">
    <property type="entry name" value="Lamin_tail_dom"/>
</dbReference>
<dbReference type="InterPro" id="IPR001119">
    <property type="entry name" value="SLH_dom"/>
</dbReference>
<dbReference type="PANTHER" id="PTHR43143">
    <property type="entry name" value="METALLOPHOSPHOESTERASE, CALCINEURIN SUPERFAMILY"/>
    <property type="match status" value="1"/>
</dbReference>
<proteinExistence type="predicted"/>
<evidence type="ECO:0000259" key="2">
    <source>
        <dbReference type="PROSITE" id="PS51272"/>
    </source>
</evidence>
<gene>
    <name evidence="4" type="ORF">DFP95_12617</name>
</gene>
<comment type="caution">
    <text evidence="4">The sequence shown here is derived from an EMBL/GenBank/DDBJ whole genome shotgun (WGS) entry which is preliminary data.</text>
</comment>
<organism evidence="4 5">
    <name type="scientific">Cohnella lupini</name>
    <dbReference type="NCBI Taxonomy" id="1294267"/>
    <lineage>
        <taxon>Bacteria</taxon>
        <taxon>Bacillati</taxon>
        <taxon>Bacillota</taxon>
        <taxon>Bacilli</taxon>
        <taxon>Bacillales</taxon>
        <taxon>Paenibacillaceae</taxon>
        <taxon>Cohnella</taxon>
    </lineage>
</organism>
<evidence type="ECO:0000259" key="3">
    <source>
        <dbReference type="PROSITE" id="PS51841"/>
    </source>
</evidence>
<evidence type="ECO:0000313" key="5">
    <source>
        <dbReference type="Proteomes" id="UP000256869"/>
    </source>
</evidence>
<dbReference type="InterPro" id="IPR029052">
    <property type="entry name" value="Metallo-depent_PP-like"/>
</dbReference>
<feature type="domain" description="SLH" evidence="2">
    <location>
        <begin position="1832"/>
        <end position="1890"/>
    </location>
</feature>
<feature type="signal peptide" evidence="1">
    <location>
        <begin position="1"/>
        <end position="29"/>
    </location>
</feature>
<sequence>MLNRSFKRWVSILSVASLLLSSAYRPVSAEPVEQPGIVVEEPVTAVEEPGLSVADAGIAVAAPNLLITELVPDTTNVSSADAYEFIEVYNNSTAPINLKDYELVYRKGTADGTVWSPENKDADMILAPKTSGVIWVFNNAALTVDQFNANFRTNFKEGVNLFRYSGAMANSGSLASPVNIAFRDMSKTEIVVASYWDDKETLPDMGIFYGLPTDGKNMIKMPQAANYKATPGVVADYQVTPAAEYVNQPPVITYDSPKLAFNGSSFPVTAQILNAEMTSGSDSVTAAVYYKADEASVYSSVYLSLVAEGSYKVDIPKEALTGQQLHYYVEAKDSVNTAKTDVYSVPILDGQALPINHEPVLEADAMKDLVFNAQIFNAEQGPSLSAVVYYKTEHMTAFKSTAMKSTNGTDYTVTLPKDKLFEKTMQYYIQTSNGFRTVKSDTYTVMVKTPSFDAQKAPPLLVTEVVPDSANVVDGTADAYEFIEVYNNTDRDINYKDYTLRYRYTDKGPDGDVLWPVDPNKTVIIPAGKAVVFWVINSQNTALTVANFNTNYGLTGNNSLVEDRDIFRIKNDGMANGGPRGLIVASNTGTEISGAYYDTDEETVENKGIFYMVPFNGITKMNQYSAGLSKATPGSVDSIQVPAVPVNLTDDTVAPTISDQTGKTEVSQSDNLEIVGDVKDDRQVSTVTLYYRTDKSTVYKQVNLTESFADTMYHATLFSPDLIGRAYVEYYFVASDGTNETRTDPVKMNITGGSDHSPLRLNLANGEYVFGDKIIKGTGESVDPSTLQLSIDDKLLTESLYNAAEKDAYFAFDVTNVNYYFKNGVTMGEEIIKIFLDPINTFTTLSVPIQADRLKEGSNVISIRAGTKASPFDDSPTENKDDFEIKNIRLVLADGTELYDPLYSNPDTIIKMGDTAGKNPFLNFNFSVPASKLASRAYAWDTTKVGDGTHKVTVVNGQTVVTANVSVDNTAPSIKTSVEDGKEYRGAISLNADISDELSGVSEIVATLDGKAIKLPYATSSSLLSGGDHVFVVTANDKVGNTSTATVKFTVPNENPLAPELVAPDFGASSIGNTVGLTVKVNDPTGDDMDVSFYRGFKYDANVPNVFAGFRGAAATEPPKQQVPGGENPFAAEDYAKIGKLDGDYLVDDSVENFPYQRFDVSLDPSVKETDKVNVSWRGKSLEGRKVTLYAWSPAESKWKALDTKVAGTEDFDLTADVKAGDYAKSSTIHVMIQDEIAVENASPISQDEITMEKAGPISQENYDFTFAWMSDTQYYSKSYPYIYQGIVKWIADNKEKEKIKYVIHTGDIVDNADQDYQWQEADKDMKVIEEANIPYGVLAGNHDVMHQTNDYSYYNQYFGEDRFKDEPTYGESYENNKGHYDLVSSNGNDFIIVYMGWGYGDKEIDWINEVLAKYPNRKAILNFHEYLLVSGIRAPMADKVFERVVIPNKNVFAVLSGHYHNSQLLPDKIDDNNDGVTDRTVYQMLADYQGAPEGGLGYIRLLQFDMANNKVHVKSYSPYLDDYNYYNPETDGNKDEFSIDLNLESVTKRVATDYVGVRVYSDQLIAKKPGVKSGSEVSAQWSGLAPNSTYEWYALAEDANSGNKLSEIWKFTTRTTASSGGGVVIPTLADKVIHVKPLADQSYSVDEDSIVKAIDGKSSTVIEIQLDGLSVDNGQFKLQLSGKGIASARLKESTLKIVTPNFTLMVPATALPANADGADYLTLKVDTAENAVNPSDIAGAIGQNKDYSATGLVFNLQLVATKNGVETQLHQFGEDLKVERTLTSEQLADLDPDYAGVYFLNGDQVEYMGGKFVGKAVSFETNHFSEFAVLEYHKNFVDMAGNWAESYTQKLAAKHIIDGVDANHFAPNKAVTRADFAVMAVKALGFGKPVSTNPFKDIKPGMYYTSYVAKASELGIIEGNKGLFRPSDIITREEAAVILLRFYQYEHKADIPVAAGTDFADIGKASTWAQASIRSAQALGLVNGKGGNRYDPKSSVTRAEISKLIITAMQK</sequence>
<dbReference type="PROSITE" id="PS51272">
    <property type="entry name" value="SLH"/>
    <property type="match status" value="3"/>
</dbReference>
<dbReference type="InterPro" id="IPR004843">
    <property type="entry name" value="Calcineurin-like_PHP"/>
</dbReference>
<dbReference type="GO" id="GO:0016787">
    <property type="term" value="F:hydrolase activity"/>
    <property type="evidence" value="ECO:0007669"/>
    <property type="project" value="InterPro"/>
</dbReference>